<comment type="caution">
    <text evidence="1">The sequence shown here is derived from an EMBL/GenBank/DDBJ whole genome shotgun (WGS) entry which is preliminary data.</text>
</comment>
<reference evidence="1 2" key="1">
    <citation type="journal article" date="2013" name="Antonie Van Leeuwenhoek">
        <title>Sphingomonas ginsenosidivorax sp. nov., with the ability to transform ginsenosides.</title>
        <authorList>
            <person name="Jin X.F."/>
            <person name="Kim J.K."/>
            <person name="Liu Q.M."/>
            <person name="Kang M.S."/>
            <person name="He D."/>
            <person name="Jin F.X."/>
            <person name="Kim S.C."/>
            <person name="Im W.T."/>
        </authorList>
    </citation>
    <scope>NUCLEOTIDE SEQUENCE [LARGE SCALE GENOMIC DNA]</scope>
    <source>
        <strain evidence="1 2">KHI67</strain>
    </source>
</reference>
<accession>A0A5C6UNG9</accession>
<organism evidence="1 2">
    <name type="scientific">Sphingomonas ginsenosidivorax</name>
    <dbReference type="NCBI Taxonomy" id="862135"/>
    <lineage>
        <taxon>Bacteria</taxon>
        <taxon>Pseudomonadati</taxon>
        <taxon>Pseudomonadota</taxon>
        <taxon>Alphaproteobacteria</taxon>
        <taxon>Sphingomonadales</taxon>
        <taxon>Sphingomonadaceae</taxon>
        <taxon>Sphingomonas</taxon>
    </lineage>
</organism>
<evidence type="ECO:0000313" key="1">
    <source>
        <dbReference type="EMBL" id="TXC72765.1"/>
    </source>
</evidence>
<sequence>MDLDALLHHYFGTVELDTLDAGAIEAGVDRIGIAFGTEREAGRRFALWAVLHALGRAPDPARAFKVPREREAALAYARAASSAERRDED</sequence>
<dbReference type="AlphaFoldDB" id="A0A5C6UNG9"/>
<name>A0A5C6UNG9_9SPHN</name>
<evidence type="ECO:0000313" key="2">
    <source>
        <dbReference type="Proteomes" id="UP000321250"/>
    </source>
</evidence>
<proteinExistence type="predicted"/>
<dbReference type="Proteomes" id="UP000321250">
    <property type="component" value="Unassembled WGS sequence"/>
</dbReference>
<dbReference type="OrthoDB" id="7433176at2"/>
<gene>
    <name evidence="1" type="ORF">FSB78_05130</name>
</gene>
<protein>
    <submittedName>
        <fullName evidence="1">Uncharacterized protein</fullName>
    </submittedName>
</protein>
<dbReference type="EMBL" id="VOQR01000001">
    <property type="protein sequence ID" value="TXC72765.1"/>
    <property type="molecule type" value="Genomic_DNA"/>
</dbReference>
<keyword evidence="2" id="KW-1185">Reference proteome</keyword>